<dbReference type="InterPro" id="IPR000871">
    <property type="entry name" value="Beta-lactam_class-A"/>
</dbReference>
<dbReference type="InterPro" id="IPR045155">
    <property type="entry name" value="Beta-lactam_cat"/>
</dbReference>
<dbReference type="NCBIfam" id="NF033103">
    <property type="entry name" value="bla_class_A"/>
    <property type="match status" value="1"/>
</dbReference>
<dbReference type="InterPro" id="IPR012338">
    <property type="entry name" value="Beta-lactam/transpept-like"/>
</dbReference>
<feature type="chain" id="PRO_5013307870" description="Beta-lactamase" evidence="7">
    <location>
        <begin position="26"/>
        <end position="301"/>
    </location>
</feature>
<accession>A0A291RJM4</accession>
<comment type="catalytic activity">
    <reaction evidence="5">
        <text>a beta-lactam + H2O = a substituted beta-amino acid</text>
        <dbReference type="Rhea" id="RHEA:20401"/>
        <dbReference type="ChEBI" id="CHEBI:15377"/>
        <dbReference type="ChEBI" id="CHEBI:35627"/>
        <dbReference type="ChEBI" id="CHEBI:140347"/>
        <dbReference type="EC" id="3.5.2.6"/>
    </reaction>
</comment>
<dbReference type="Proteomes" id="UP000221961">
    <property type="component" value="Chromosome"/>
</dbReference>
<reference evidence="9 10" key="1">
    <citation type="submission" date="2017-10" db="EMBL/GenBank/DDBJ databases">
        <title>Comparative genomics between pathogenic Norcardia.</title>
        <authorList>
            <person name="Zeng L."/>
        </authorList>
    </citation>
    <scope>NUCLEOTIDE SEQUENCE [LARGE SCALE GENOMIC DNA]</scope>
    <source>
        <strain evidence="9 10">NC_YFY_NT001</strain>
    </source>
</reference>
<evidence type="ECO:0000313" key="9">
    <source>
        <dbReference type="EMBL" id="ATL67479.1"/>
    </source>
</evidence>
<dbReference type="Gene3D" id="3.40.710.10">
    <property type="entry name" value="DD-peptidase/beta-lactamase superfamily"/>
    <property type="match status" value="1"/>
</dbReference>
<dbReference type="GO" id="GO:0008800">
    <property type="term" value="F:beta-lactamase activity"/>
    <property type="evidence" value="ECO:0007669"/>
    <property type="project" value="UniProtKB-UniRule"/>
</dbReference>
<keyword evidence="3 5" id="KW-0378">Hydrolase</keyword>
<evidence type="ECO:0000256" key="4">
    <source>
        <dbReference type="ARBA" id="ARBA00023251"/>
    </source>
</evidence>
<sequence>MINTTVIRSGLALTAAALTALTACGSDKPAAPTAAVASAAPAAATTEFASLETEYGARLGVYAVDTGSGRTVAHRADERFAYASTLKSLAAGAVLQSVPPAGLDERITYTRADLVPNSPVAEQHVDGGMTLRETLDAAVRYSDNTAANLLVAKLGGPKGLQRRLRDLGDTVTQVDRTEPDLNEATPGDPRDTSTPTAFAADLRRYVLGPVLTDPARALLTEMLRANTTGGELIRAGVPAGWVVGDKTGLGSYGSRNDVAVLWPPHAAPIVLVVFTTRPDKDASYDNALIAKAAAAAVKALG</sequence>
<name>A0A291RJM4_9NOCA</name>
<keyword evidence="7" id="KW-0732">Signal</keyword>
<evidence type="ECO:0000256" key="3">
    <source>
        <dbReference type="ARBA" id="ARBA00022801"/>
    </source>
</evidence>
<evidence type="ECO:0000256" key="7">
    <source>
        <dbReference type="SAM" id="SignalP"/>
    </source>
</evidence>
<dbReference type="KEGG" id="ntp:CRH09_16000"/>
<feature type="signal peptide" evidence="7">
    <location>
        <begin position="1"/>
        <end position="25"/>
    </location>
</feature>
<dbReference type="EC" id="3.5.2.6" evidence="2 5"/>
<evidence type="ECO:0000256" key="1">
    <source>
        <dbReference type="ARBA" id="ARBA00009009"/>
    </source>
</evidence>
<dbReference type="Pfam" id="PF13354">
    <property type="entry name" value="Beta-lactamase2"/>
    <property type="match status" value="1"/>
</dbReference>
<dbReference type="PROSITE" id="PS00146">
    <property type="entry name" value="BETA_LACTAMASE_A"/>
    <property type="match status" value="1"/>
</dbReference>
<evidence type="ECO:0000256" key="6">
    <source>
        <dbReference type="SAM" id="MobiDB-lite"/>
    </source>
</evidence>
<dbReference type="EMBL" id="CP023778">
    <property type="protein sequence ID" value="ATL67479.1"/>
    <property type="molecule type" value="Genomic_DNA"/>
</dbReference>
<evidence type="ECO:0000259" key="8">
    <source>
        <dbReference type="Pfam" id="PF13354"/>
    </source>
</evidence>
<dbReference type="PANTHER" id="PTHR35333">
    <property type="entry name" value="BETA-LACTAMASE"/>
    <property type="match status" value="1"/>
</dbReference>
<protein>
    <recommendedName>
        <fullName evidence="2 5">Beta-lactamase</fullName>
        <ecNumber evidence="2 5">3.5.2.6</ecNumber>
    </recommendedName>
</protein>
<keyword evidence="4 5" id="KW-0046">Antibiotic resistance</keyword>
<proteinExistence type="inferred from homology"/>
<comment type="similarity">
    <text evidence="1 5">Belongs to the class-A beta-lactamase family.</text>
</comment>
<dbReference type="PRINTS" id="PR00118">
    <property type="entry name" value="BLACTAMASEA"/>
</dbReference>
<dbReference type="GeneID" id="88358881"/>
<dbReference type="PANTHER" id="PTHR35333:SF3">
    <property type="entry name" value="BETA-LACTAMASE-TYPE TRANSPEPTIDASE FOLD CONTAINING PROTEIN"/>
    <property type="match status" value="1"/>
</dbReference>
<dbReference type="InterPro" id="IPR023650">
    <property type="entry name" value="Beta-lactam_class-A_AS"/>
</dbReference>
<dbReference type="RefSeq" id="WP_098694617.1">
    <property type="nucleotide sequence ID" value="NZ_CP023778.1"/>
</dbReference>
<evidence type="ECO:0000256" key="5">
    <source>
        <dbReference type="RuleBase" id="RU361140"/>
    </source>
</evidence>
<dbReference type="SUPFAM" id="SSF56601">
    <property type="entry name" value="beta-lactamase/transpeptidase-like"/>
    <property type="match status" value="1"/>
</dbReference>
<gene>
    <name evidence="9" type="ORF">CRH09_16000</name>
</gene>
<feature type="region of interest" description="Disordered" evidence="6">
    <location>
        <begin position="175"/>
        <end position="194"/>
    </location>
</feature>
<feature type="domain" description="Beta-lactamase class A catalytic" evidence="8">
    <location>
        <begin position="60"/>
        <end position="275"/>
    </location>
</feature>
<evidence type="ECO:0000313" key="10">
    <source>
        <dbReference type="Proteomes" id="UP000221961"/>
    </source>
</evidence>
<dbReference type="AlphaFoldDB" id="A0A291RJM4"/>
<dbReference type="GO" id="GO:0030655">
    <property type="term" value="P:beta-lactam antibiotic catabolic process"/>
    <property type="evidence" value="ECO:0007669"/>
    <property type="project" value="InterPro"/>
</dbReference>
<organism evidence="9 10">
    <name type="scientific">Nocardia terpenica</name>
    <dbReference type="NCBI Taxonomy" id="455432"/>
    <lineage>
        <taxon>Bacteria</taxon>
        <taxon>Bacillati</taxon>
        <taxon>Actinomycetota</taxon>
        <taxon>Actinomycetes</taxon>
        <taxon>Mycobacteriales</taxon>
        <taxon>Nocardiaceae</taxon>
        <taxon>Nocardia</taxon>
    </lineage>
</organism>
<dbReference type="GO" id="GO:0046677">
    <property type="term" value="P:response to antibiotic"/>
    <property type="evidence" value="ECO:0007669"/>
    <property type="project" value="UniProtKB-UniRule"/>
</dbReference>
<evidence type="ECO:0000256" key="2">
    <source>
        <dbReference type="ARBA" id="ARBA00012865"/>
    </source>
</evidence>